<proteinExistence type="predicted"/>
<evidence type="ECO:0000313" key="4">
    <source>
        <dbReference type="Proteomes" id="UP000483035"/>
    </source>
</evidence>
<dbReference type="InterPro" id="IPR050272">
    <property type="entry name" value="Isochorismatase-like_hydrls"/>
</dbReference>
<dbReference type="SUPFAM" id="SSF52499">
    <property type="entry name" value="Isochorismatase-like hydrolases"/>
    <property type="match status" value="1"/>
</dbReference>
<feature type="domain" description="Isochorismatase-like" evidence="2">
    <location>
        <begin position="3"/>
        <end position="186"/>
    </location>
</feature>
<dbReference type="CDD" id="cd00431">
    <property type="entry name" value="cysteine_hydrolases"/>
    <property type="match status" value="1"/>
</dbReference>
<comment type="caution">
    <text evidence="3">The sequence shown here is derived from an EMBL/GenBank/DDBJ whole genome shotgun (WGS) entry which is preliminary data.</text>
</comment>
<dbReference type="AlphaFoldDB" id="A0A6L9UGN2"/>
<dbReference type="Pfam" id="PF00857">
    <property type="entry name" value="Isochorismatase"/>
    <property type="match status" value="1"/>
</dbReference>
<dbReference type="InterPro" id="IPR036380">
    <property type="entry name" value="Isochorismatase-like_sf"/>
</dbReference>
<dbReference type="PANTHER" id="PTHR43540">
    <property type="entry name" value="PEROXYUREIDOACRYLATE/UREIDOACRYLATE AMIDOHYDROLASE-RELATED"/>
    <property type="match status" value="1"/>
</dbReference>
<accession>A0A6L9UGN2</accession>
<dbReference type="EMBL" id="WUEY01000019">
    <property type="protein sequence ID" value="NEI73492.1"/>
    <property type="molecule type" value="Genomic_DNA"/>
</dbReference>
<keyword evidence="1" id="KW-0378">Hydrolase</keyword>
<evidence type="ECO:0000259" key="2">
    <source>
        <dbReference type="Pfam" id="PF00857"/>
    </source>
</evidence>
<dbReference type="PANTHER" id="PTHR43540:SF1">
    <property type="entry name" value="ISOCHORISMATASE HYDROLASE"/>
    <property type="match status" value="1"/>
</dbReference>
<dbReference type="GO" id="GO:0016787">
    <property type="term" value="F:hydrolase activity"/>
    <property type="evidence" value="ECO:0007669"/>
    <property type="project" value="UniProtKB-KW"/>
</dbReference>
<name>A0A6L9UGN2_9HYPH</name>
<evidence type="ECO:0000256" key="1">
    <source>
        <dbReference type="ARBA" id="ARBA00022801"/>
    </source>
</evidence>
<evidence type="ECO:0000313" key="3">
    <source>
        <dbReference type="EMBL" id="NEI73492.1"/>
    </source>
</evidence>
<protein>
    <submittedName>
        <fullName evidence="3">Isochorismatase family protein</fullName>
    </submittedName>
</protein>
<reference evidence="3 4" key="1">
    <citation type="submission" date="2019-12" db="EMBL/GenBank/DDBJ databases">
        <title>Rhizobium genotypes associated with high levels of biological nitrogen fixation by grain legumes in a temperate-maritime cropping system.</title>
        <authorList>
            <person name="Maluk M."/>
            <person name="Francesc Ferrando Molina F."/>
            <person name="Lopez Del Egido L."/>
            <person name="Lafos M."/>
            <person name="Langarica-Fuentes A."/>
            <person name="Gebre Yohannes G."/>
            <person name="Young M.W."/>
            <person name="Martin P."/>
            <person name="Gantlett R."/>
            <person name="Kenicer G."/>
            <person name="Hawes C."/>
            <person name="Begg G.S."/>
            <person name="Quilliam R.S."/>
            <person name="Squire G.R."/>
            <person name="Poole P.S."/>
            <person name="Young P.W."/>
            <person name="Iannetta P.M."/>
            <person name="James E.K."/>
        </authorList>
    </citation>
    <scope>NUCLEOTIDE SEQUENCE [LARGE SCALE GENOMIC DNA]</scope>
    <source>
        <strain evidence="3 4">JHI1118</strain>
    </source>
</reference>
<dbReference type="Gene3D" id="3.40.50.850">
    <property type="entry name" value="Isochorismatase-like"/>
    <property type="match status" value="1"/>
</dbReference>
<sequence>MRTVLVAMHYQNEVLHAAGKIKVGMAEDADNRSAVVAHAGRLLGFARDNGIPVVSVRIAFRADHADVIQNCPIFRNVVAGKAMVDGSWGAEFHEGLEPLAGEFVVKHSRVNAFYGSQLEEVLRTLKAERLIMAGVATNSVVLTSVACAADMGYEVIVVADACSSGRADLHESSLENMKLVADVISLDRLIELTTH</sequence>
<dbReference type="Proteomes" id="UP000483035">
    <property type="component" value="Unassembled WGS sequence"/>
</dbReference>
<organism evidence="3 4">
    <name type="scientific">Rhizobium lusitanum</name>
    <dbReference type="NCBI Taxonomy" id="293958"/>
    <lineage>
        <taxon>Bacteria</taxon>
        <taxon>Pseudomonadati</taxon>
        <taxon>Pseudomonadota</taxon>
        <taxon>Alphaproteobacteria</taxon>
        <taxon>Hyphomicrobiales</taxon>
        <taxon>Rhizobiaceae</taxon>
        <taxon>Rhizobium/Agrobacterium group</taxon>
        <taxon>Rhizobium</taxon>
    </lineage>
</organism>
<dbReference type="InterPro" id="IPR000868">
    <property type="entry name" value="Isochorismatase-like_dom"/>
</dbReference>
<gene>
    <name evidence="3" type="ORF">GR212_28465</name>
</gene>
<dbReference type="RefSeq" id="WP_163991870.1">
    <property type="nucleotide sequence ID" value="NZ_WUEY01000019.1"/>
</dbReference>